<dbReference type="EMBL" id="JAODZE010000001">
    <property type="protein sequence ID" value="MDH0145179.1"/>
    <property type="molecule type" value="Genomic_DNA"/>
</dbReference>
<dbReference type="Proteomes" id="UP001158076">
    <property type="component" value="Unassembled WGS sequence"/>
</dbReference>
<organism evidence="1 2">
    <name type="scientific">Stutzerimonas stutzeri</name>
    <name type="common">Pseudomonas stutzeri</name>
    <dbReference type="NCBI Taxonomy" id="316"/>
    <lineage>
        <taxon>Bacteria</taxon>
        <taxon>Pseudomonadati</taxon>
        <taxon>Pseudomonadota</taxon>
        <taxon>Gammaproteobacteria</taxon>
        <taxon>Pseudomonadales</taxon>
        <taxon>Pseudomonadaceae</taxon>
        <taxon>Stutzerimonas</taxon>
    </lineage>
</organism>
<protein>
    <submittedName>
        <fullName evidence="1">Uncharacterized protein</fullName>
    </submittedName>
</protein>
<sequence>MATKALTKRLIKELGDAIAKTGSISISIGHIKLPRSTYYFWKKQAEQILEDNPDRENLTKNEELLLEFLDTIDFSKADAGVKLTNAAFKAALAGDGRIAMRMLESLFPDDFTPFARKESTIKQDTNTDSTSGIALIPTADLTSNLEEILKNQQQNVQNLATSKTNELKNGKG</sequence>
<evidence type="ECO:0000313" key="1">
    <source>
        <dbReference type="EMBL" id="MDH0145179.1"/>
    </source>
</evidence>
<name>A0AA42HCM2_STUST</name>
<dbReference type="AlphaFoldDB" id="A0AA42HCM2"/>
<proteinExistence type="predicted"/>
<evidence type="ECO:0000313" key="2">
    <source>
        <dbReference type="Proteomes" id="UP001158076"/>
    </source>
</evidence>
<accession>A0AA42HCM2</accession>
<dbReference type="RefSeq" id="WP_279647956.1">
    <property type="nucleotide sequence ID" value="NZ_JAODZE010000001.1"/>
</dbReference>
<reference evidence="1" key="1">
    <citation type="submission" date="2022-09" db="EMBL/GenBank/DDBJ databases">
        <title>Intensive care unit water sources are persistently colonized with multi-drug resistant bacteria and are the site of extensive horizontal gene transfer of antibiotic resistance genes.</title>
        <authorList>
            <person name="Diorio-Toth L."/>
        </authorList>
    </citation>
    <scope>NUCLEOTIDE SEQUENCE</scope>
    <source>
        <strain evidence="1">GD04147</strain>
    </source>
</reference>
<gene>
    <name evidence="1" type="ORF">N7335_02100</name>
</gene>
<comment type="caution">
    <text evidence="1">The sequence shown here is derived from an EMBL/GenBank/DDBJ whole genome shotgun (WGS) entry which is preliminary data.</text>
</comment>